<accession>A0ABT5MS18</accession>
<dbReference type="InterPro" id="IPR009993">
    <property type="entry name" value="WecF"/>
</dbReference>
<keyword evidence="1" id="KW-1003">Cell membrane</keyword>
<dbReference type="SUPFAM" id="SSF53756">
    <property type="entry name" value="UDP-Glycosyltransferase/glycogen phosphorylase"/>
    <property type="match status" value="1"/>
</dbReference>
<proteinExistence type="predicted"/>
<keyword evidence="3 6" id="KW-0328">Glycosyltransferase</keyword>
<dbReference type="RefSeq" id="WP_273749782.1">
    <property type="nucleotide sequence ID" value="NZ_JAQSJE010000011.1"/>
</dbReference>
<evidence type="ECO:0000256" key="3">
    <source>
        <dbReference type="ARBA" id="ARBA00022676"/>
    </source>
</evidence>
<keyword evidence="2" id="KW-0997">Cell inner membrane</keyword>
<evidence type="ECO:0000256" key="2">
    <source>
        <dbReference type="ARBA" id="ARBA00022519"/>
    </source>
</evidence>
<keyword evidence="7" id="KW-1185">Reference proteome</keyword>
<dbReference type="Pfam" id="PF07429">
    <property type="entry name" value="Glyco_transf_56"/>
    <property type="match status" value="1"/>
</dbReference>
<dbReference type="Proteomes" id="UP001221909">
    <property type="component" value="Unassembled WGS sequence"/>
</dbReference>
<comment type="caution">
    <text evidence="6">The sequence shown here is derived from an EMBL/GenBank/DDBJ whole genome shotgun (WGS) entry which is preliminary data.</text>
</comment>
<dbReference type="GO" id="GO:0102031">
    <property type="term" value="F:4-acetamido-4,6-dideoxy-D-galactose transferase activity"/>
    <property type="evidence" value="ECO:0007669"/>
    <property type="project" value="UniProtKB-EC"/>
</dbReference>
<evidence type="ECO:0000256" key="1">
    <source>
        <dbReference type="ARBA" id="ARBA00022475"/>
    </source>
</evidence>
<organism evidence="6 7">
    <name type="scientific">Mannheimia cairinae</name>
    <dbReference type="NCBI Taxonomy" id="3025936"/>
    <lineage>
        <taxon>Bacteria</taxon>
        <taxon>Pseudomonadati</taxon>
        <taxon>Pseudomonadota</taxon>
        <taxon>Gammaproteobacteria</taxon>
        <taxon>Pasteurellales</taxon>
        <taxon>Pasteurellaceae</taxon>
        <taxon>Mannheimia</taxon>
    </lineage>
</organism>
<sequence>MTDIYHILGADIPHHNRRLLEFFRQDLLPDLMNQEHFFYVVGNNSVIQHSSDINISLFSSSLRLAKAIIKQARKNPNAYFILHGQFNFWIWLAILLNQLPTKQLVWHIWGADLYETSNLWKFKLFYPIRRLAQKKIRKIWATSGDLAYFWQKVRERSKEDRILYFPTLLPKKSPDVNKKRDRIFTILLGNSGDSSNNHIEALNQIQQQLGNNVRIIIPMGYPANNEKYILQVEQHCKRLFSANNLQILKEKLDFEEYTTLLKQCDLGYFNFERQQGIGTISLLVEYNIPCVLHPNNPFCLDMQQEKVPFLQPDTITKSNIQLIKQELEAMDKEQIAFFYPAYTVLWQARLNELVTQ</sequence>
<evidence type="ECO:0000313" key="6">
    <source>
        <dbReference type="EMBL" id="MDD0824967.1"/>
    </source>
</evidence>
<name>A0ABT5MS18_9PAST</name>
<dbReference type="EC" id="2.4.1.325" evidence="6"/>
<keyword evidence="4 6" id="KW-0808">Transferase</keyword>
<gene>
    <name evidence="6" type="ORF">PTQ27_10915</name>
</gene>
<evidence type="ECO:0000256" key="5">
    <source>
        <dbReference type="ARBA" id="ARBA00023136"/>
    </source>
</evidence>
<evidence type="ECO:0000313" key="7">
    <source>
        <dbReference type="Proteomes" id="UP001221909"/>
    </source>
</evidence>
<protein>
    <submittedName>
        <fullName evidence="6">TDP-N-acetylfucosamine:lipid II N-acetylfucosaminyltransferase</fullName>
        <ecNumber evidence="6">2.4.1.325</ecNumber>
    </submittedName>
</protein>
<keyword evidence="5" id="KW-0472">Membrane</keyword>
<reference evidence="6 7" key="1">
    <citation type="submission" date="2023-02" db="EMBL/GenBank/DDBJ databases">
        <title>Mannheimia cairiniae sp. nov., a novel species of Mannheimia obtained from moscovy ducks (Cairina moschata) and reclassification of Mannheimia ovis as heterotypic synonym of Mannheimia pernigra.</title>
        <authorList>
            <person name="Christensen H."/>
        </authorList>
    </citation>
    <scope>NUCLEOTIDE SEQUENCE [LARGE SCALE GENOMIC DNA]</scope>
    <source>
        <strain evidence="6 7">AT1</strain>
    </source>
</reference>
<evidence type="ECO:0000256" key="4">
    <source>
        <dbReference type="ARBA" id="ARBA00022679"/>
    </source>
</evidence>
<dbReference type="EMBL" id="JAQSJE010000011">
    <property type="protein sequence ID" value="MDD0824967.1"/>
    <property type="molecule type" value="Genomic_DNA"/>
</dbReference>